<reference evidence="1 2" key="1">
    <citation type="submission" date="2016-10" db="EMBL/GenBank/DDBJ databases">
        <authorList>
            <person name="de Groot N.N."/>
        </authorList>
    </citation>
    <scope>NUCLEOTIDE SEQUENCE [LARGE SCALE GENOMIC DNA]</scope>
    <source>
        <strain evidence="1 2">WG7</strain>
    </source>
</reference>
<evidence type="ECO:0000313" key="1">
    <source>
        <dbReference type="EMBL" id="SDI96595.1"/>
    </source>
</evidence>
<dbReference type="EMBL" id="FNEH01000021">
    <property type="protein sequence ID" value="SDI96595.1"/>
    <property type="molecule type" value="Genomic_DNA"/>
</dbReference>
<name>A0A1G8PWJ4_9FIRM</name>
<dbReference type="AlphaFoldDB" id="A0A1G8PWJ4"/>
<organism evidence="1 2">
    <name type="scientific">Halanaerobium congolense</name>
    <dbReference type="NCBI Taxonomy" id="54121"/>
    <lineage>
        <taxon>Bacteria</taxon>
        <taxon>Bacillati</taxon>
        <taxon>Bacillota</taxon>
        <taxon>Clostridia</taxon>
        <taxon>Halanaerobiales</taxon>
        <taxon>Halanaerobiaceae</taxon>
        <taxon>Halanaerobium</taxon>
    </lineage>
</organism>
<evidence type="ECO:0000313" key="2">
    <source>
        <dbReference type="Proteomes" id="UP000198945"/>
    </source>
</evidence>
<protein>
    <submittedName>
        <fullName evidence="1">Uncharacterized protein</fullName>
    </submittedName>
</protein>
<accession>A0A1G8PWJ4</accession>
<gene>
    <name evidence="1" type="ORF">SAMN04515654_12147</name>
</gene>
<proteinExistence type="predicted"/>
<sequence>MDLLEKLKKDCPQLSEEKIKKIIRDSERKVQKDENL</sequence>
<dbReference type="Proteomes" id="UP000198945">
    <property type="component" value="Unassembled WGS sequence"/>
</dbReference>